<feature type="transmembrane region" description="Helical" evidence="8">
    <location>
        <begin position="380"/>
        <end position="398"/>
    </location>
</feature>
<evidence type="ECO:0000256" key="6">
    <source>
        <dbReference type="ARBA" id="ARBA00023315"/>
    </source>
</evidence>
<dbReference type="PANTHER" id="PTHR13906">
    <property type="entry name" value="PORCUPINE"/>
    <property type="match status" value="1"/>
</dbReference>
<keyword evidence="5 8" id="KW-0472">Membrane</keyword>
<organism evidence="9 10">
    <name type="scientific">Gomphillus americanus</name>
    <dbReference type="NCBI Taxonomy" id="1940652"/>
    <lineage>
        <taxon>Eukaryota</taxon>
        <taxon>Fungi</taxon>
        <taxon>Dikarya</taxon>
        <taxon>Ascomycota</taxon>
        <taxon>Pezizomycotina</taxon>
        <taxon>Lecanoromycetes</taxon>
        <taxon>OSLEUM clade</taxon>
        <taxon>Ostropomycetidae</taxon>
        <taxon>Ostropales</taxon>
        <taxon>Graphidaceae</taxon>
        <taxon>Gomphilloideae</taxon>
        <taxon>Gomphillus</taxon>
    </lineage>
</organism>
<evidence type="ECO:0000313" key="9">
    <source>
        <dbReference type="EMBL" id="CAF9931935.1"/>
    </source>
</evidence>
<evidence type="ECO:0000256" key="3">
    <source>
        <dbReference type="ARBA" id="ARBA00022692"/>
    </source>
</evidence>
<dbReference type="Proteomes" id="UP000664169">
    <property type="component" value="Unassembled WGS sequence"/>
</dbReference>
<dbReference type="EMBL" id="CAJPDQ010000041">
    <property type="protein sequence ID" value="CAF9931935.1"/>
    <property type="molecule type" value="Genomic_DNA"/>
</dbReference>
<dbReference type="GO" id="GO:0003841">
    <property type="term" value="F:1-acylglycerol-3-phosphate O-acyltransferase activity"/>
    <property type="evidence" value="ECO:0007669"/>
    <property type="project" value="TreeGrafter"/>
</dbReference>
<keyword evidence="3 8" id="KW-0812">Transmembrane</keyword>
<comment type="subcellular location">
    <subcellularLocation>
        <location evidence="1">Membrane</location>
        <topology evidence="1">Multi-pass membrane protein</topology>
    </subcellularLocation>
</comment>
<keyword evidence="6" id="KW-0012">Acyltransferase</keyword>
<feature type="transmembrane region" description="Helical" evidence="8">
    <location>
        <begin position="51"/>
        <end position="69"/>
    </location>
</feature>
<evidence type="ECO:0000256" key="4">
    <source>
        <dbReference type="ARBA" id="ARBA00022989"/>
    </source>
</evidence>
<feature type="compositionally biased region" description="Low complexity" evidence="7">
    <location>
        <begin position="490"/>
        <end position="503"/>
    </location>
</feature>
<evidence type="ECO:0008006" key="11">
    <source>
        <dbReference type="Google" id="ProtNLM"/>
    </source>
</evidence>
<keyword evidence="2" id="KW-0808">Transferase</keyword>
<feature type="region of interest" description="Disordered" evidence="7">
    <location>
        <begin position="489"/>
        <end position="513"/>
    </location>
</feature>
<dbReference type="InterPro" id="IPR004299">
    <property type="entry name" value="MBOAT_fam"/>
</dbReference>
<evidence type="ECO:0000256" key="2">
    <source>
        <dbReference type="ARBA" id="ARBA00022679"/>
    </source>
</evidence>
<dbReference type="Pfam" id="PF03062">
    <property type="entry name" value="MBOAT"/>
    <property type="match status" value="1"/>
</dbReference>
<keyword evidence="4 8" id="KW-1133">Transmembrane helix</keyword>
<dbReference type="InterPro" id="IPR049941">
    <property type="entry name" value="LPLAT_7/PORCN-like"/>
</dbReference>
<dbReference type="GO" id="GO:0047184">
    <property type="term" value="F:1-acylglycerophosphocholine O-acyltransferase activity"/>
    <property type="evidence" value="ECO:0007669"/>
    <property type="project" value="TreeGrafter"/>
</dbReference>
<feature type="transmembrane region" description="Helical" evidence="8">
    <location>
        <begin position="454"/>
        <end position="474"/>
    </location>
</feature>
<dbReference type="OrthoDB" id="286734at2759"/>
<dbReference type="GO" id="GO:0016020">
    <property type="term" value="C:membrane"/>
    <property type="evidence" value="ECO:0007669"/>
    <property type="project" value="UniProtKB-SubCell"/>
</dbReference>
<dbReference type="PANTHER" id="PTHR13906:SF4">
    <property type="entry name" value="LYSOPHOSPHOLIPID ACYLTRANSFERASE 6"/>
    <property type="match status" value="1"/>
</dbReference>
<keyword evidence="10" id="KW-1185">Reference proteome</keyword>
<feature type="transmembrane region" description="Helical" evidence="8">
    <location>
        <begin position="419"/>
        <end position="442"/>
    </location>
</feature>
<protein>
    <recommendedName>
        <fullName evidence="11">Lysophospholipid acyltransferase</fullName>
    </recommendedName>
</protein>
<dbReference type="GO" id="GO:0046474">
    <property type="term" value="P:glycerophospholipid biosynthetic process"/>
    <property type="evidence" value="ECO:0007669"/>
    <property type="project" value="TreeGrafter"/>
</dbReference>
<evidence type="ECO:0000313" key="10">
    <source>
        <dbReference type="Proteomes" id="UP000664169"/>
    </source>
</evidence>
<feature type="transmembrane region" description="Helical" evidence="8">
    <location>
        <begin position="23"/>
        <end position="39"/>
    </location>
</feature>
<dbReference type="AlphaFoldDB" id="A0A8H3FXK6"/>
<evidence type="ECO:0000256" key="1">
    <source>
        <dbReference type="ARBA" id="ARBA00004141"/>
    </source>
</evidence>
<feature type="transmembrane region" description="Helical" evidence="8">
    <location>
        <begin position="75"/>
        <end position="103"/>
    </location>
</feature>
<reference evidence="9" key="1">
    <citation type="submission" date="2021-03" db="EMBL/GenBank/DDBJ databases">
        <authorList>
            <person name="Tagirdzhanova G."/>
        </authorList>
    </citation>
    <scope>NUCLEOTIDE SEQUENCE</scope>
</reference>
<proteinExistence type="predicted"/>
<dbReference type="GO" id="GO:0030258">
    <property type="term" value="P:lipid modification"/>
    <property type="evidence" value="ECO:0007669"/>
    <property type="project" value="TreeGrafter"/>
</dbReference>
<evidence type="ECO:0000256" key="5">
    <source>
        <dbReference type="ARBA" id="ARBA00023136"/>
    </source>
</evidence>
<name>A0A8H3FXK6_9LECA</name>
<evidence type="ECO:0000256" key="7">
    <source>
        <dbReference type="SAM" id="MobiDB-lite"/>
    </source>
</evidence>
<gene>
    <name evidence="9" type="ORF">GOMPHAMPRED_006454</name>
</gene>
<dbReference type="GO" id="GO:0005783">
    <property type="term" value="C:endoplasmic reticulum"/>
    <property type="evidence" value="ECO:0007669"/>
    <property type="project" value="TreeGrafter"/>
</dbReference>
<sequence length="593" mass="67470">MLPYINVPFEGLADLTGTSADELKLIFSFLLSYPLAGLLKRLPDAKPYQKNLFVIGVSLFYLIGLFDLWGGIQTLAISSIGAYVIAAYVQGPLMPWYGFIFLMGHMSVSHIYRQIANTPSTVDITGAQMVLVMKLTAFCWNVFDGRLPEQDLVDFQKNHLVKEMPDLLSYTAWILWFPSLFAGPAFDYVDYERWLETSMFELPAGTDPAQAPKVRKNRKIPRSGTPAAWKALQGLGWIFLFLKMSAWYNNDVVLGQEFTTYSFWRRVWHLQMLGFTTRLKYYGVWFLTEGACILSGLGYKGVDPKTGKINWDRLQNVNPLGIELAQNSRAYLENWNMNTNKWLRNYVYLRVTPKGKKPGFRASLATFATSAFWHGFYPGYYLSFILAAFIQTTAKNFRRHIRPFFLTPDGQRPTAYKPLYDIATYFFTQIIFSFTTAPFVLLNLPDCILVWSRVYFYVIFLVGGSLALFATPPIKSMLKNQLRTYQGVQTTTTARTSKSTTTAGKDEDEDIGSDLTRIPSLQQTPILGMPDDPQRAFEEAAAEIRAEVENRRRRGSLARMPQGEDLKRMVEDRLGVRLPGFVGGGKMKMKKDA</sequence>
<evidence type="ECO:0000256" key="8">
    <source>
        <dbReference type="SAM" id="Phobius"/>
    </source>
</evidence>
<comment type="caution">
    <text evidence="9">The sequence shown here is derived from an EMBL/GenBank/DDBJ whole genome shotgun (WGS) entry which is preliminary data.</text>
</comment>
<accession>A0A8H3FXK6</accession>